<proteinExistence type="predicted"/>
<evidence type="ECO:0000313" key="2">
    <source>
        <dbReference type="Proteomes" id="UP001607302"/>
    </source>
</evidence>
<dbReference type="Proteomes" id="UP001607302">
    <property type="component" value="Unassembled WGS sequence"/>
</dbReference>
<protein>
    <submittedName>
        <fullName evidence="1">Uncharacterized protein</fullName>
    </submittedName>
</protein>
<dbReference type="EMBL" id="JAUDFV010000154">
    <property type="protein sequence ID" value="KAL2716013.1"/>
    <property type="molecule type" value="Genomic_DNA"/>
</dbReference>
<sequence length="85" mass="10032">MVRSVAPTAVVDARIKIDSIKTSFRNKIIDNCKYVWLPIHRSSHTFYMGIDFIFIMKNCTHRIQYTTEIESIFINLYTKGNKKRC</sequence>
<reference evidence="1 2" key="1">
    <citation type="journal article" date="2024" name="Ann. Entomol. Soc. Am.">
        <title>Genomic analyses of the southern and eastern yellowjacket wasps (Hymenoptera: Vespidae) reveal evolutionary signatures of social life.</title>
        <authorList>
            <person name="Catto M.A."/>
            <person name="Caine P.B."/>
            <person name="Orr S.E."/>
            <person name="Hunt B.G."/>
            <person name="Goodisman M.A.D."/>
        </authorList>
    </citation>
    <scope>NUCLEOTIDE SEQUENCE [LARGE SCALE GENOMIC DNA]</scope>
    <source>
        <strain evidence="1">233</strain>
        <tissue evidence="1">Head and thorax</tissue>
    </source>
</reference>
<gene>
    <name evidence="1" type="ORF">V1478_013689</name>
</gene>
<name>A0ABD2A5U7_VESSQ</name>
<evidence type="ECO:0000313" key="1">
    <source>
        <dbReference type="EMBL" id="KAL2716013.1"/>
    </source>
</evidence>
<organism evidence="1 2">
    <name type="scientific">Vespula squamosa</name>
    <name type="common">Southern yellow jacket</name>
    <name type="synonym">Wasp</name>
    <dbReference type="NCBI Taxonomy" id="30214"/>
    <lineage>
        <taxon>Eukaryota</taxon>
        <taxon>Metazoa</taxon>
        <taxon>Ecdysozoa</taxon>
        <taxon>Arthropoda</taxon>
        <taxon>Hexapoda</taxon>
        <taxon>Insecta</taxon>
        <taxon>Pterygota</taxon>
        <taxon>Neoptera</taxon>
        <taxon>Endopterygota</taxon>
        <taxon>Hymenoptera</taxon>
        <taxon>Apocrita</taxon>
        <taxon>Aculeata</taxon>
        <taxon>Vespoidea</taxon>
        <taxon>Vespidae</taxon>
        <taxon>Vespinae</taxon>
        <taxon>Vespula</taxon>
    </lineage>
</organism>
<accession>A0ABD2A5U7</accession>
<comment type="caution">
    <text evidence="1">The sequence shown here is derived from an EMBL/GenBank/DDBJ whole genome shotgun (WGS) entry which is preliminary data.</text>
</comment>
<dbReference type="AlphaFoldDB" id="A0ABD2A5U7"/>
<keyword evidence="2" id="KW-1185">Reference proteome</keyword>